<protein>
    <recommendedName>
        <fullName evidence="4">DUF3515 domain-containing protein</fullName>
    </recommendedName>
</protein>
<evidence type="ECO:0000313" key="3">
    <source>
        <dbReference type="Proteomes" id="UP000215771"/>
    </source>
</evidence>
<sequence length="319" mass="33079">MSASSANESQVNRTAVYVSLGLAVVFVVAVLGGARFVATQAANQPVAMSQLDSPQAGSQECSTLIDALPNRLLSHRRAALADPAPEGAAAWQSSSTERVTLRCGVAMPQQYTAYVEPLTFEAAGARWLRVDDATPGSTMSTWYTVDRAPAVAVTADEASLGRDDTPLDGLDLSALPEQQHAYAPAPLTQLAADESGAADSCHALTDAAPDSIAEGYRRSAPRDVPESAHAVGWIADGKEPIVVRCGVADPASYAAGAQLSQVDDVPWFEDTTLANGTTASTWYALGRATGVAVSLPQSAGNEAITNLSALIAEQLPEQG</sequence>
<comment type="caution">
    <text evidence="2">The sequence shown here is derived from an EMBL/GenBank/DDBJ whole genome shotgun (WGS) entry which is preliminary data.</text>
</comment>
<keyword evidence="1" id="KW-0812">Transmembrane</keyword>
<dbReference type="Pfam" id="PF12028">
    <property type="entry name" value="DUF3515"/>
    <property type="match status" value="2"/>
</dbReference>
<evidence type="ECO:0008006" key="4">
    <source>
        <dbReference type="Google" id="ProtNLM"/>
    </source>
</evidence>
<accession>A0A269PEJ5</accession>
<organism evidence="2 3">
    <name type="scientific">Corynebacterium hadale</name>
    <dbReference type="NCBI Taxonomy" id="2026255"/>
    <lineage>
        <taxon>Bacteria</taxon>
        <taxon>Bacillati</taxon>
        <taxon>Actinomycetota</taxon>
        <taxon>Actinomycetes</taxon>
        <taxon>Mycobacteriales</taxon>
        <taxon>Corynebacteriaceae</taxon>
        <taxon>Corynebacterium</taxon>
    </lineage>
</organism>
<keyword evidence="1" id="KW-1133">Transmembrane helix</keyword>
<gene>
    <name evidence="2" type="ORF">CIG21_04580</name>
</gene>
<dbReference type="AlphaFoldDB" id="A0A269PEJ5"/>
<reference evidence="2 3" key="1">
    <citation type="submission" date="2017-08" db="EMBL/GenBank/DDBJ databases">
        <authorList>
            <person name="de Groot N.N."/>
        </authorList>
    </citation>
    <scope>NUCLEOTIDE SEQUENCE [LARGE SCALE GENOMIC DNA]</scope>
    <source>
        <strain evidence="2 3">NBT06-6</strain>
    </source>
</reference>
<dbReference type="EMBL" id="NQMQ01000009">
    <property type="protein sequence ID" value="PAJ70578.1"/>
    <property type="molecule type" value="Genomic_DNA"/>
</dbReference>
<dbReference type="Proteomes" id="UP000215771">
    <property type="component" value="Unassembled WGS sequence"/>
</dbReference>
<evidence type="ECO:0000313" key="2">
    <source>
        <dbReference type="EMBL" id="PAJ70578.1"/>
    </source>
</evidence>
<keyword evidence="1" id="KW-0472">Membrane</keyword>
<proteinExistence type="predicted"/>
<evidence type="ECO:0000256" key="1">
    <source>
        <dbReference type="SAM" id="Phobius"/>
    </source>
</evidence>
<feature type="transmembrane region" description="Helical" evidence="1">
    <location>
        <begin position="15"/>
        <end position="38"/>
    </location>
</feature>
<dbReference type="InterPro" id="IPR021903">
    <property type="entry name" value="DUF3515"/>
</dbReference>
<name>A0A269PEJ5_9CORY</name>
<dbReference type="RefSeq" id="WP_095276175.1">
    <property type="nucleotide sequence ID" value="NZ_CP047655.1"/>
</dbReference>